<evidence type="ECO:0000256" key="1">
    <source>
        <dbReference type="SAM" id="Phobius"/>
    </source>
</evidence>
<evidence type="ECO:0000313" key="2">
    <source>
        <dbReference type="EMBL" id="STI81313.1"/>
    </source>
</evidence>
<keyword evidence="1" id="KW-0472">Membrane</keyword>
<gene>
    <name evidence="2" type="ORF">NCTC8622_00239</name>
</gene>
<name>A0A376TX44_ECOLX</name>
<feature type="transmembrane region" description="Helical" evidence="1">
    <location>
        <begin position="47"/>
        <end position="65"/>
    </location>
</feature>
<reference evidence="2 3" key="1">
    <citation type="submission" date="2018-06" db="EMBL/GenBank/DDBJ databases">
        <authorList>
            <consortium name="Pathogen Informatics"/>
            <person name="Doyle S."/>
        </authorList>
    </citation>
    <scope>NUCLEOTIDE SEQUENCE [LARGE SCALE GENOMIC DNA]</scope>
    <source>
        <strain evidence="2 3">NCTC8622</strain>
    </source>
</reference>
<organism evidence="2 3">
    <name type="scientific">Escherichia coli</name>
    <dbReference type="NCBI Taxonomy" id="562"/>
    <lineage>
        <taxon>Bacteria</taxon>
        <taxon>Pseudomonadati</taxon>
        <taxon>Pseudomonadota</taxon>
        <taxon>Gammaproteobacteria</taxon>
        <taxon>Enterobacterales</taxon>
        <taxon>Enterobacteriaceae</taxon>
        <taxon>Escherichia</taxon>
    </lineage>
</organism>
<evidence type="ECO:0000313" key="3">
    <source>
        <dbReference type="Proteomes" id="UP000254079"/>
    </source>
</evidence>
<keyword evidence="1" id="KW-1133">Transmembrane helix</keyword>
<accession>A0A376TX44</accession>
<protein>
    <submittedName>
        <fullName evidence="2">Uncharacterized protein</fullName>
    </submittedName>
</protein>
<sequence>MCIFPDLKTIVRRIFVFSRVLSESNSSELESSMFKSIVINLGIPDKHFLYVFIIFNDYVDIIMYFSDEKSIISGNLILFKQLLIFDELYIFLLLIHFLIYL</sequence>
<keyword evidence="1" id="KW-0812">Transmembrane</keyword>
<dbReference type="Proteomes" id="UP000254079">
    <property type="component" value="Unassembled WGS sequence"/>
</dbReference>
<feature type="transmembrane region" description="Helical" evidence="1">
    <location>
        <begin position="77"/>
        <end position="99"/>
    </location>
</feature>
<dbReference type="AlphaFoldDB" id="A0A376TX44"/>
<proteinExistence type="predicted"/>
<dbReference type="EMBL" id="UGCP01000002">
    <property type="protein sequence ID" value="STI81313.1"/>
    <property type="molecule type" value="Genomic_DNA"/>
</dbReference>